<dbReference type="RefSeq" id="WP_277730813.1">
    <property type="nucleotide sequence ID" value="NZ_CP120733.1"/>
</dbReference>
<dbReference type="EMBL" id="CP120733">
    <property type="protein sequence ID" value="WFD08896.1"/>
    <property type="molecule type" value="Genomic_DNA"/>
</dbReference>
<name>A0ABY8E7S8_9FIRM</name>
<sequence>MICKLKGIYKRFDNLDVLNKLDLDINKEEIICIVGPSGCGKSTILNIISGLIEPDKGDIISNLDSVGYVFQEDRLLPFKTVYENIAIVDKEKNHEKIMELINDVGLNGFEHSYPNKLSGGMRQRCSIARAFYFNCEILLMDEPFKSLDYNLKVNMIEYLIKLWDKSKSSIVFVTHNIDEAVLLGSRVVVLSNRPTSILKTFNIDIHQSKRSLTNEYITNLRNEIIDILSISNNEGE</sequence>
<evidence type="ECO:0000313" key="5">
    <source>
        <dbReference type="EMBL" id="WFD08896.1"/>
    </source>
</evidence>
<dbReference type="SMART" id="SM00382">
    <property type="entry name" value="AAA"/>
    <property type="match status" value="1"/>
</dbReference>
<keyword evidence="2" id="KW-0547">Nucleotide-binding</keyword>
<dbReference type="InterPro" id="IPR003439">
    <property type="entry name" value="ABC_transporter-like_ATP-bd"/>
</dbReference>
<accession>A0ABY8E7S8</accession>
<dbReference type="InterPro" id="IPR003593">
    <property type="entry name" value="AAA+_ATPase"/>
</dbReference>
<keyword evidence="6" id="KW-1185">Reference proteome</keyword>
<feature type="domain" description="ABC transporter" evidence="4">
    <location>
        <begin position="3"/>
        <end position="217"/>
    </location>
</feature>
<gene>
    <name evidence="5" type="ORF">P4S50_10890</name>
</gene>
<organism evidence="5 6">
    <name type="scientific">Tepidibacter hydrothermalis</name>
    <dbReference type="NCBI Taxonomy" id="3036126"/>
    <lineage>
        <taxon>Bacteria</taxon>
        <taxon>Bacillati</taxon>
        <taxon>Bacillota</taxon>
        <taxon>Clostridia</taxon>
        <taxon>Peptostreptococcales</taxon>
        <taxon>Peptostreptococcaceae</taxon>
        <taxon>Tepidibacter</taxon>
    </lineage>
</organism>
<evidence type="ECO:0000313" key="6">
    <source>
        <dbReference type="Proteomes" id="UP001222800"/>
    </source>
</evidence>
<keyword evidence="3 5" id="KW-0067">ATP-binding</keyword>
<dbReference type="SUPFAM" id="SSF52540">
    <property type="entry name" value="P-loop containing nucleoside triphosphate hydrolases"/>
    <property type="match status" value="1"/>
</dbReference>
<evidence type="ECO:0000256" key="1">
    <source>
        <dbReference type="ARBA" id="ARBA00022448"/>
    </source>
</evidence>
<dbReference type="Gene3D" id="3.40.50.300">
    <property type="entry name" value="P-loop containing nucleotide triphosphate hydrolases"/>
    <property type="match status" value="1"/>
</dbReference>
<keyword evidence="1" id="KW-0813">Transport</keyword>
<evidence type="ECO:0000259" key="4">
    <source>
        <dbReference type="PROSITE" id="PS50893"/>
    </source>
</evidence>
<dbReference type="PANTHER" id="PTHR42788">
    <property type="entry name" value="TAURINE IMPORT ATP-BINDING PROTEIN-RELATED"/>
    <property type="match status" value="1"/>
</dbReference>
<protein>
    <submittedName>
        <fullName evidence="5">ABC transporter ATP-binding protein</fullName>
    </submittedName>
</protein>
<dbReference type="InterPro" id="IPR027417">
    <property type="entry name" value="P-loop_NTPase"/>
</dbReference>
<dbReference type="PANTHER" id="PTHR42788:SF13">
    <property type="entry name" value="ALIPHATIC SULFONATES IMPORT ATP-BINDING PROTEIN SSUB"/>
    <property type="match status" value="1"/>
</dbReference>
<dbReference type="Proteomes" id="UP001222800">
    <property type="component" value="Chromosome"/>
</dbReference>
<evidence type="ECO:0000256" key="2">
    <source>
        <dbReference type="ARBA" id="ARBA00022741"/>
    </source>
</evidence>
<dbReference type="Pfam" id="PF00005">
    <property type="entry name" value="ABC_tran"/>
    <property type="match status" value="1"/>
</dbReference>
<evidence type="ECO:0000256" key="3">
    <source>
        <dbReference type="ARBA" id="ARBA00022840"/>
    </source>
</evidence>
<reference evidence="5 6" key="1">
    <citation type="submission" date="2023-03" db="EMBL/GenBank/DDBJ databases">
        <title>Complete genome sequence of Tepidibacter sp. SWIR-1, isolated from a deep-sea hydrothermal vent.</title>
        <authorList>
            <person name="Li X."/>
        </authorList>
    </citation>
    <scope>NUCLEOTIDE SEQUENCE [LARGE SCALE GENOMIC DNA]</scope>
    <source>
        <strain evidence="5 6">SWIR-1</strain>
    </source>
</reference>
<dbReference type="GO" id="GO:0005524">
    <property type="term" value="F:ATP binding"/>
    <property type="evidence" value="ECO:0007669"/>
    <property type="project" value="UniProtKB-KW"/>
</dbReference>
<dbReference type="PROSITE" id="PS50893">
    <property type="entry name" value="ABC_TRANSPORTER_2"/>
    <property type="match status" value="1"/>
</dbReference>
<dbReference type="InterPro" id="IPR050166">
    <property type="entry name" value="ABC_transporter_ATP-bind"/>
</dbReference>
<proteinExistence type="predicted"/>